<organism evidence="1 2">
    <name type="scientific">Araneus ventricosus</name>
    <name type="common">Orbweaver spider</name>
    <name type="synonym">Epeira ventricosa</name>
    <dbReference type="NCBI Taxonomy" id="182803"/>
    <lineage>
        <taxon>Eukaryota</taxon>
        <taxon>Metazoa</taxon>
        <taxon>Ecdysozoa</taxon>
        <taxon>Arthropoda</taxon>
        <taxon>Chelicerata</taxon>
        <taxon>Arachnida</taxon>
        <taxon>Araneae</taxon>
        <taxon>Araneomorphae</taxon>
        <taxon>Entelegynae</taxon>
        <taxon>Araneoidea</taxon>
        <taxon>Araneidae</taxon>
        <taxon>Araneus</taxon>
    </lineage>
</organism>
<reference evidence="1 2" key="1">
    <citation type="journal article" date="2019" name="Sci. Rep.">
        <title>Orb-weaving spider Araneus ventricosus genome elucidates the spidroin gene catalogue.</title>
        <authorList>
            <person name="Kono N."/>
            <person name="Nakamura H."/>
            <person name="Ohtoshi R."/>
            <person name="Moran D.A.P."/>
            <person name="Shinohara A."/>
            <person name="Yoshida Y."/>
            <person name="Fujiwara M."/>
            <person name="Mori M."/>
            <person name="Tomita M."/>
            <person name="Arakawa K."/>
        </authorList>
    </citation>
    <scope>NUCLEOTIDE SEQUENCE [LARGE SCALE GENOMIC DNA]</scope>
</reference>
<dbReference type="EMBL" id="BGPR01002684">
    <property type="protein sequence ID" value="GBM77341.1"/>
    <property type="molecule type" value="Genomic_DNA"/>
</dbReference>
<accession>A0A4Y2IHV3</accession>
<evidence type="ECO:0000313" key="2">
    <source>
        <dbReference type="Proteomes" id="UP000499080"/>
    </source>
</evidence>
<dbReference type="Proteomes" id="UP000499080">
    <property type="component" value="Unassembled WGS sequence"/>
</dbReference>
<name>A0A4Y2IHV3_ARAVE</name>
<comment type="caution">
    <text evidence="1">The sequence shown here is derived from an EMBL/GenBank/DDBJ whole genome shotgun (WGS) entry which is preliminary data.</text>
</comment>
<sequence length="122" mass="13833">MFYWVHVWGICWPIHSSYSFVEKKIVHYPSTMWPGVSGLIVPENRLWRIPAAYGTTIDDNPPNVRLYTKAGLVREKDVTPLSSSPYEILCIHILRAARGPPCAPWPAATETLNIGLRAYEPI</sequence>
<protein>
    <submittedName>
        <fullName evidence="1">Uncharacterized protein</fullName>
    </submittedName>
</protein>
<keyword evidence="2" id="KW-1185">Reference proteome</keyword>
<dbReference type="AlphaFoldDB" id="A0A4Y2IHV3"/>
<gene>
    <name evidence="1" type="ORF">AVEN_2174_1</name>
</gene>
<evidence type="ECO:0000313" key="1">
    <source>
        <dbReference type="EMBL" id="GBM77341.1"/>
    </source>
</evidence>
<proteinExistence type="predicted"/>